<sequence>MMRKLSVSLGALALCAGAVALAPAATAADTGIQAPYFVLYQHDDYAGNYANFSGSDKELNNKYWGGTTQVMNNGASSMRNFTGSYVGLWDRGTSCSGSSYTAKPNSVDSDFSNNEFDNKASCVVFL</sequence>
<organism evidence="2 3">
    <name type="scientific">Streptomyces levis</name>
    <dbReference type="NCBI Taxonomy" id="285566"/>
    <lineage>
        <taxon>Bacteria</taxon>
        <taxon>Bacillati</taxon>
        <taxon>Actinomycetota</taxon>
        <taxon>Actinomycetes</taxon>
        <taxon>Kitasatosporales</taxon>
        <taxon>Streptomycetaceae</taxon>
        <taxon>Streptomyces</taxon>
    </lineage>
</organism>
<evidence type="ECO:0000313" key="3">
    <source>
        <dbReference type="Proteomes" id="UP001501095"/>
    </source>
</evidence>
<reference evidence="3" key="1">
    <citation type="journal article" date="2019" name="Int. J. Syst. Evol. Microbiol.">
        <title>The Global Catalogue of Microorganisms (GCM) 10K type strain sequencing project: providing services to taxonomists for standard genome sequencing and annotation.</title>
        <authorList>
            <consortium name="The Broad Institute Genomics Platform"/>
            <consortium name="The Broad Institute Genome Sequencing Center for Infectious Disease"/>
            <person name="Wu L."/>
            <person name="Ma J."/>
        </authorList>
    </citation>
    <scope>NUCLEOTIDE SEQUENCE [LARGE SCALE GENOMIC DNA]</scope>
    <source>
        <strain evidence="3">JCM 6924</strain>
    </source>
</reference>
<feature type="chain" id="PRO_5046336016" description="Peptidase inhibitor family I36" evidence="1">
    <location>
        <begin position="28"/>
        <end position="126"/>
    </location>
</feature>
<evidence type="ECO:0000313" key="2">
    <source>
        <dbReference type="EMBL" id="GAA2556315.1"/>
    </source>
</evidence>
<dbReference type="EMBL" id="BAAATM010000025">
    <property type="protein sequence ID" value="GAA2556315.1"/>
    <property type="molecule type" value="Genomic_DNA"/>
</dbReference>
<feature type="signal peptide" evidence="1">
    <location>
        <begin position="1"/>
        <end position="27"/>
    </location>
</feature>
<dbReference type="Pfam" id="PF03995">
    <property type="entry name" value="Inhibitor_I36"/>
    <property type="match status" value="1"/>
</dbReference>
<protein>
    <recommendedName>
        <fullName evidence="4">Peptidase inhibitor family I36</fullName>
    </recommendedName>
</protein>
<evidence type="ECO:0000256" key="1">
    <source>
        <dbReference type="SAM" id="SignalP"/>
    </source>
</evidence>
<comment type="caution">
    <text evidence="2">The sequence shown here is derived from an EMBL/GenBank/DDBJ whole genome shotgun (WGS) entry which is preliminary data.</text>
</comment>
<keyword evidence="1" id="KW-0732">Signal</keyword>
<dbReference type="RefSeq" id="WP_344543342.1">
    <property type="nucleotide sequence ID" value="NZ_BAAATM010000025.1"/>
</dbReference>
<dbReference type="Proteomes" id="UP001501095">
    <property type="component" value="Unassembled WGS sequence"/>
</dbReference>
<gene>
    <name evidence="2" type="ORF">GCM10010423_67210</name>
</gene>
<accession>A0ABP6BFG1</accession>
<evidence type="ECO:0008006" key="4">
    <source>
        <dbReference type="Google" id="ProtNLM"/>
    </source>
</evidence>
<dbReference type="Gene3D" id="2.60.20.10">
    <property type="entry name" value="Crystallins"/>
    <property type="match status" value="1"/>
</dbReference>
<keyword evidence="3" id="KW-1185">Reference proteome</keyword>
<proteinExistence type="predicted"/>
<name>A0ABP6BFG1_9ACTN</name>